<feature type="transmembrane region" description="Helical" evidence="2">
    <location>
        <begin position="1167"/>
        <end position="1186"/>
    </location>
</feature>
<dbReference type="InParanoid" id="J8ZQF1"/>
<protein>
    <submittedName>
        <fullName evidence="3">Uncharacterized protein</fullName>
    </submittedName>
</protein>
<dbReference type="Proteomes" id="UP000003163">
    <property type="component" value="Unassembled WGS sequence"/>
</dbReference>
<comment type="caution">
    <text evidence="3">The sequence shown here is derived from an EMBL/GenBank/DDBJ whole genome shotgun (WGS) entry which is preliminary data.</text>
</comment>
<feature type="transmembrane region" description="Helical" evidence="2">
    <location>
        <begin position="208"/>
        <end position="230"/>
    </location>
</feature>
<feature type="transmembrane region" description="Helical" evidence="2">
    <location>
        <begin position="469"/>
        <end position="487"/>
    </location>
</feature>
<feature type="region of interest" description="Disordered" evidence="1">
    <location>
        <begin position="1227"/>
        <end position="1254"/>
    </location>
</feature>
<feature type="transmembrane region" description="Helical" evidence="2">
    <location>
        <begin position="1396"/>
        <end position="1416"/>
    </location>
</feature>
<evidence type="ECO:0000256" key="1">
    <source>
        <dbReference type="SAM" id="MobiDB-lite"/>
    </source>
</evidence>
<keyword evidence="2" id="KW-0812">Transmembrane</keyword>
<feature type="transmembrane region" description="Helical" evidence="2">
    <location>
        <begin position="884"/>
        <end position="906"/>
    </location>
</feature>
<feature type="transmembrane region" description="Helical" evidence="2">
    <location>
        <begin position="523"/>
        <end position="540"/>
    </location>
</feature>
<dbReference type="EMBL" id="AFBI03000102">
    <property type="protein sequence ID" value="EJW01928.1"/>
    <property type="molecule type" value="Genomic_DNA"/>
</dbReference>
<evidence type="ECO:0000313" key="3">
    <source>
        <dbReference type="EMBL" id="EJW01928.1"/>
    </source>
</evidence>
<evidence type="ECO:0000313" key="4">
    <source>
        <dbReference type="Proteomes" id="UP000003163"/>
    </source>
</evidence>
<feature type="transmembrane region" description="Helical" evidence="2">
    <location>
        <begin position="1498"/>
        <end position="1519"/>
    </location>
</feature>
<reference evidence="3 4" key="1">
    <citation type="submission" date="2011-08" db="EMBL/GenBank/DDBJ databases">
        <authorList>
            <person name="Liu Z.J."/>
            <person name="Shi F.L."/>
            <person name="Lu J.Q."/>
            <person name="Li M."/>
            <person name="Wang Z.L."/>
        </authorList>
    </citation>
    <scope>NUCLEOTIDE SEQUENCE [LARGE SCALE GENOMIC DNA]</scope>
    <source>
        <strain evidence="3 4">USNM 41457</strain>
    </source>
</reference>
<organism evidence="3 4">
    <name type="scientific">Edhazardia aedis (strain USNM 41457)</name>
    <name type="common">Microsporidian parasite</name>
    <dbReference type="NCBI Taxonomy" id="1003232"/>
    <lineage>
        <taxon>Eukaryota</taxon>
        <taxon>Fungi</taxon>
        <taxon>Fungi incertae sedis</taxon>
        <taxon>Microsporidia</taxon>
        <taxon>Edhazardia</taxon>
    </lineage>
</organism>
<dbReference type="VEuPathDB" id="MicrosporidiaDB:EDEG_03610"/>
<feature type="transmembrane region" description="Helical" evidence="2">
    <location>
        <begin position="560"/>
        <end position="581"/>
    </location>
</feature>
<dbReference type="HOGENOM" id="CLU_247490_0_0_1"/>
<feature type="transmembrane region" description="Helical" evidence="2">
    <location>
        <begin position="926"/>
        <end position="943"/>
    </location>
</feature>
<dbReference type="PANTHER" id="PTHR33700:SF4">
    <property type="entry name" value="MYB-LIKE PROTEIN X"/>
    <property type="match status" value="1"/>
</dbReference>
<feature type="transmembrane region" description="Helical" evidence="2">
    <location>
        <begin position="1356"/>
        <end position="1375"/>
    </location>
</feature>
<sequence length="1526" mass="177481">MFMNKKKEANAMKYEKKGKSKESNEKKDTIEYSSDNKDSEKDLCDIKSRSCRSYSRNIVNDIKVSEVICNVKVSNDLSRNSDDNLEKSLNNTQSYNVAHVKNDNKEKKNNVKDENFSNNGNINAENKLNIHNNIDSVKCIQDDNSDSNNNIINTKNTNLITIFTYISKNILFNRAGIIALSCILIFIQPYILRTLIPCIKDLSFKYQFLLTPPLTFIVLKVVNVIFMHYYSMCIEEIKFNVNIRKAKEVVQESMFNSYFSNRNNLDDVYSGSNSFYSSRYFNNGKESFDNNCENESTSCSSDSTNNDKINKSDNSSKNNNNISINTLNNSINNNNVIINTLNNSDNDNINASNKVSKNVSIVNKYSNVENSIEREKNSDSLNTWNIDTKMISKSNLGLPEKKTRNLINEYYKRKQKKELQHKKTNLNAKYDGFSSMPINYLFHKYISFVYSSKQTLETRVLKFIVESNIQLLLILIVPIKIINFLLSCFSNQATAINDYLGFLISKSLSGSIFKIYIELLFKYYFGMIICNLMFSIISYIKNKSLYKVITNVKRVFNLIVFRLTLPITVIFIILSVFHSIVQEQINATIYNVNEPRSDTDNIFNNKNSMYNHSNDEINENNIFDRTGQQLKTFYSIYNSYINETKKNIHFEDTFKSIENTLKVILCVFDETLRRLLSKKILESKIFKKLFSNKCFNQINSMLKIFVYLINQICMLIRHIYSLNFFISALKIIYSSLIEVSSEIFNFLSNFILRRFLSSNISNLLYGFDSNNFDDNLSFKLNIINQVGTPNIFIFPNLSILFNTIKELYLNENTLKQIIDDKNVCDAFNNIIFILIGVVPIILLFRLYYKTYTKKCRQGLLYTLNTRIFNTGMPYKQTKRFNTHFVTTLTSWFFIYAAISVLIKLIYKFNAAILKSEKPFTSTFYTNMMFLYFICFLLTNINLYSRWISSIDNFCSKFLSVLGLDNYLYNSCVVYRNKNIDKDILCNLNASVNIKKADINNKIKNFSSTDNSIDGKNEDINKLDDKKLYKKDILDHLKNRESKSTETSSKIGFINKNNSIISNEIYTASKDACKESHLLSIIDTSKLKWCINTNKKCTNAENLILKNRKITERHLKKYFNYQIKNELNDKNCNDSKVSGSAYSLSDSYISKCRKIILCYIPKFFKLRICIYSLIMFSVHFATLIFFIKSCYVCCDFINTQSDIFQQNICYLNMDIDLKNTKHETIFDNNNNDINKEESEEDDLQNSNIHASNTDDKYNNNDNIMLKECVDKNFKESNLFENIKDKELIDKNNLFEDNNDNNKDQKNLNQYNNENNSFDIYNNDDKLNSDRNLHEIKNNNNIKNNKNRQENKPTFSNGFINLILGTILHTLLFKILTNLSTLNIFKSITNFSFTLNQILIYFATTLTNTVQILTTILYTESLTTKALRHIRYTTCIITSIFISNILFLVVVYAFTYKHNKSLICNIIRFNFRCIMSVTFVFKLTICPLILFIASRKVIKLGVSALYLLYALPLFFLAANVVKNVLLNL</sequence>
<evidence type="ECO:0000256" key="2">
    <source>
        <dbReference type="SAM" id="Phobius"/>
    </source>
</evidence>
<keyword evidence="2" id="KW-1133">Transmembrane helix</keyword>
<name>J8ZQF1_EDHAE</name>
<reference evidence="4" key="2">
    <citation type="submission" date="2015-07" db="EMBL/GenBank/DDBJ databases">
        <title>Contrasting host-pathogen interactions and genome evolution in two generalist and specialist microsporidian pathogens of mosquitoes.</title>
        <authorList>
            <consortium name="The Broad Institute Genomics Platform"/>
            <consortium name="The Broad Institute Genome Sequencing Center for Infectious Disease"/>
            <person name="Cuomo C.A."/>
            <person name="Sanscrainte N.D."/>
            <person name="Goldberg J.M."/>
            <person name="Heiman D."/>
            <person name="Young S."/>
            <person name="Zeng Q."/>
            <person name="Becnel J.J."/>
            <person name="Birren B.W."/>
        </authorList>
    </citation>
    <scope>NUCLEOTIDE SEQUENCE [LARGE SCALE GENOMIC DNA]</scope>
    <source>
        <strain evidence="4">USNM 41457</strain>
    </source>
</reference>
<proteinExistence type="predicted"/>
<feature type="region of interest" description="Disordered" evidence="1">
    <location>
        <begin position="292"/>
        <end position="321"/>
    </location>
</feature>
<dbReference type="PANTHER" id="PTHR33700">
    <property type="entry name" value="MYB-LIKE PROTEIN X"/>
    <property type="match status" value="1"/>
</dbReference>
<feature type="transmembrane region" description="Helical" evidence="2">
    <location>
        <begin position="175"/>
        <end position="196"/>
    </location>
</feature>
<accession>J8ZQF1</accession>
<gene>
    <name evidence="3" type="ORF">EDEG_03610</name>
</gene>
<keyword evidence="4" id="KW-1185">Reference proteome</keyword>
<feature type="transmembrane region" description="Helical" evidence="2">
    <location>
        <begin position="826"/>
        <end position="848"/>
    </location>
</feature>
<feature type="transmembrane region" description="Helical" evidence="2">
    <location>
        <begin position="1428"/>
        <end position="1452"/>
    </location>
</feature>
<feature type="transmembrane region" description="Helical" evidence="2">
    <location>
        <begin position="1472"/>
        <end position="1492"/>
    </location>
</feature>
<feature type="region of interest" description="Disordered" evidence="1">
    <location>
        <begin position="1"/>
        <end position="41"/>
    </location>
</feature>
<keyword evidence="2" id="KW-0472">Membrane</keyword>